<dbReference type="PROSITE" id="PS50801">
    <property type="entry name" value="STAS"/>
    <property type="match status" value="1"/>
</dbReference>
<name>A0A7W7VGB9_9PSEU</name>
<organism evidence="3 4">
    <name type="scientific">Actinophytocola algeriensis</name>
    <dbReference type="NCBI Taxonomy" id="1768010"/>
    <lineage>
        <taxon>Bacteria</taxon>
        <taxon>Bacillati</taxon>
        <taxon>Actinomycetota</taxon>
        <taxon>Actinomycetes</taxon>
        <taxon>Pseudonocardiales</taxon>
        <taxon>Pseudonocardiaceae</taxon>
    </lineage>
</organism>
<dbReference type="InterPro" id="IPR036513">
    <property type="entry name" value="STAS_dom_sf"/>
</dbReference>
<dbReference type="SUPFAM" id="SSF52091">
    <property type="entry name" value="SpoIIaa-like"/>
    <property type="match status" value="1"/>
</dbReference>
<keyword evidence="1" id="KW-0472">Membrane</keyword>
<evidence type="ECO:0000313" key="4">
    <source>
        <dbReference type="Proteomes" id="UP000520767"/>
    </source>
</evidence>
<protein>
    <submittedName>
        <fullName evidence="3">Anti-anti-sigma factor</fullName>
    </submittedName>
</protein>
<dbReference type="EMBL" id="JACHJQ010000005">
    <property type="protein sequence ID" value="MBB4909196.1"/>
    <property type="molecule type" value="Genomic_DNA"/>
</dbReference>
<dbReference type="GO" id="GO:0043856">
    <property type="term" value="F:anti-sigma factor antagonist activity"/>
    <property type="evidence" value="ECO:0007669"/>
    <property type="project" value="TreeGrafter"/>
</dbReference>
<evidence type="ECO:0000313" key="3">
    <source>
        <dbReference type="EMBL" id="MBB4909196.1"/>
    </source>
</evidence>
<proteinExistence type="predicted"/>
<gene>
    <name evidence="3" type="ORF">FHR82_005449</name>
</gene>
<sequence length="130" mass="13771">MWDDTYLPKGQGFDIEVRRSDDGTLVVVTVSGALDLSATPALGTTLGAEVDREPVTLVVDLTAVTILSSPGIAVLLRTHRGIGKTRLCLLVDTDHVQRPLELLGVTEAIPVFRRLEEAVAGHGGGRDSTA</sequence>
<keyword evidence="1" id="KW-0812">Transmembrane</keyword>
<reference evidence="3 4" key="1">
    <citation type="submission" date="2020-08" db="EMBL/GenBank/DDBJ databases">
        <title>Genomic Encyclopedia of Type Strains, Phase III (KMG-III): the genomes of soil and plant-associated and newly described type strains.</title>
        <authorList>
            <person name="Whitman W."/>
        </authorList>
    </citation>
    <scope>NUCLEOTIDE SEQUENCE [LARGE SCALE GENOMIC DNA]</scope>
    <source>
        <strain evidence="3 4">CECT 8960</strain>
    </source>
</reference>
<dbReference type="CDD" id="cd07043">
    <property type="entry name" value="STAS_anti-anti-sigma_factors"/>
    <property type="match status" value="1"/>
</dbReference>
<dbReference type="Proteomes" id="UP000520767">
    <property type="component" value="Unassembled WGS sequence"/>
</dbReference>
<accession>A0A7W7VGB9</accession>
<dbReference type="AlphaFoldDB" id="A0A7W7VGB9"/>
<evidence type="ECO:0000256" key="1">
    <source>
        <dbReference type="SAM" id="Phobius"/>
    </source>
</evidence>
<dbReference type="PANTHER" id="PTHR33495:SF2">
    <property type="entry name" value="ANTI-SIGMA FACTOR ANTAGONIST TM_1081-RELATED"/>
    <property type="match status" value="1"/>
</dbReference>
<dbReference type="InterPro" id="IPR002645">
    <property type="entry name" value="STAS_dom"/>
</dbReference>
<dbReference type="Gene3D" id="3.30.750.24">
    <property type="entry name" value="STAS domain"/>
    <property type="match status" value="1"/>
</dbReference>
<dbReference type="RefSeq" id="WP_184813222.1">
    <property type="nucleotide sequence ID" value="NZ_JACHJQ010000005.1"/>
</dbReference>
<keyword evidence="4" id="KW-1185">Reference proteome</keyword>
<comment type="caution">
    <text evidence="3">The sequence shown here is derived from an EMBL/GenBank/DDBJ whole genome shotgun (WGS) entry which is preliminary data.</text>
</comment>
<dbReference type="PANTHER" id="PTHR33495">
    <property type="entry name" value="ANTI-SIGMA FACTOR ANTAGONIST TM_1081-RELATED-RELATED"/>
    <property type="match status" value="1"/>
</dbReference>
<dbReference type="Pfam" id="PF01740">
    <property type="entry name" value="STAS"/>
    <property type="match status" value="1"/>
</dbReference>
<feature type="transmembrane region" description="Helical" evidence="1">
    <location>
        <begin position="55"/>
        <end position="76"/>
    </location>
</feature>
<feature type="domain" description="STAS" evidence="2">
    <location>
        <begin position="15"/>
        <end position="122"/>
    </location>
</feature>
<keyword evidence="1" id="KW-1133">Transmembrane helix</keyword>
<evidence type="ECO:0000259" key="2">
    <source>
        <dbReference type="PROSITE" id="PS50801"/>
    </source>
</evidence>